<name>D1ATG4_ANACI</name>
<keyword evidence="1" id="KW-0812">Transmembrane</keyword>
<dbReference type="HOGENOM" id="CLU_2784787_0_0_5"/>
<sequence>MLGWVVRVRNGLGAVGGCTKLWGRLSIRPRYIVTAMITFIWLFITAGSAEARVSDMGVNEFECESSQS</sequence>
<keyword evidence="3" id="KW-1185">Reference proteome</keyword>
<gene>
    <name evidence="2" type="ordered locus">ACIS_00147</name>
</gene>
<protein>
    <submittedName>
        <fullName evidence="2">Uncharacterized protein</fullName>
    </submittedName>
</protein>
<keyword evidence="1" id="KW-1133">Transmembrane helix</keyword>
<evidence type="ECO:0000313" key="3">
    <source>
        <dbReference type="Proteomes" id="UP000000630"/>
    </source>
</evidence>
<evidence type="ECO:0000256" key="1">
    <source>
        <dbReference type="SAM" id="Phobius"/>
    </source>
</evidence>
<dbReference type="AlphaFoldDB" id="D1ATG4"/>
<dbReference type="EMBL" id="CP001759">
    <property type="protein sequence ID" value="ACZ48842.1"/>
    <property type="molecule type" value="Genomic_DNA"/>
</dbReference>
<dbReference type="Proteomes" id="UP000000630">
    <property type="component" value="Chromosome"/>
</dbReference>
<proteinExistence type="predicted"/>
<reference evidence="2 3" key="1">
    <citation type="journal article" date="2010" name="J. Bacteriol.">
        <title>Complete genome sequence of Anaplasma marginale subsp. centrale.</title>
        <authorList>
            <person name="Herndon D.R."/>
            <person name="Palmer G.H."/>
            <person name="Shkap V."/>
            <person name="Knowles D.P. Jr."/>
            <person name="Brayton K.A."/>
        </authorList>
    </citation>
    <scope>NUCLEOTIDE SEQUENCE [LARGE SCALE GENOMIC DNA]</scope>
    <source>
        <strain evidence="2 3">Israel</strain>
    </source>
</reference>
<evidence type="ECO:0000313" key="2">
    <source>
        <dbReference type="EMBL" id="ACZ48842.1"/>
    </source>
</evidence>
<dbReference type="KEGG" id="acn:ACIS_00147"/>
<accession>D1ATG4</accession>
<keyword evidence="1" id="KW-0472">Membrane</keyword>
<organism evidence="2 3">
    <name type="scientific">Anaplasma centrale (strain Israel)</name>
    <name type="common">Anaplasma marginale subsp. centrale (strain Israel)</name>
    <dbReference type="NCBI Taxonomy" id="574556"/>
    <lineage>
        <taxon>Bacteria</taxon>
        <taxon>Pseudomonadati</taxon>
        <taxon>Pseudomonadota</taxon>
        <taxon>Alphaproteobacteria</taxon>
        <taxon>Rickettsiales</taxon>
        <taxon>Anaplasmataceae</taxon>
        <taxon>Anaplasma</taxon>
    </lineage>
</organism>
<feature type="transmembrane region" description="Helical" evidence="1">
    <location>
        <begin position="31"/>
        <end position="49"/>
    </location>
</feature>